<evidence type="ECO:0008006" key="3">
    <source>
        <dbReference type="Google" id="ProtNLM"/>
    </source>
</evidence>
<comment type="caution">
    <text evidence="1">The sequence shown here is derived from an EMBL/GenBank/DDBJ whole genome shotgun (WGS) entry which is preliminary data.</text>
</comment>
<accession>A0A426ZDS9</accession>
<evidence type="ECO:0000313" key="2">
    <source>
        <dbReference type="Proteomes" id="UP000287651"/>
    </source>
</evidence>
<dbReference type="AlphaFoldDB" id="A0A426ZDS9"/>
<reference evidence="1 2" key="1">
    <citation type="journal article" date="2014" name="Agronomy (Basel)">
        <title>A Draft Genome Sequence for Ensete ventricosum, the Drought-Tolerant Tree Against Hunger.</title>
        <authorList>
            <person name="Harrison J."/>
            <person name="Moore K.A."/>
            <person name="Paszkiewicz K."/>
            <person name="Jones T."/>
            <person name="Grant M."/>
            <person name="Ambacheew D."/>
            <person name="Muzemil S."/>
            <person name="Studholme D.J."/>
        </authorList>
    </citation>
    <scope>NUCLEOTIDE SEQUENCE [LARGE SCALE GENOMIC DNA]</scope>
</reference>
<name>A0A426ZDS9_ENSVE</name>
<organism evidence="1 2">
    <name type="scientific">Ensete ventricosum</name>
    <name type="common">Abyssinian banana</name>
    <name type="synonym">Musa ensete</name>
    <dbReference type="NCBI Taxonomy" id="4639"/>
    <lineage>
        <taxon>Eukaryota</taxon>
        <taxon>Viridiplantae</taxon>
        <taxon>Streptophyta</taxon>
        <taxon>Embryophyta</taxon>
        <taxon>Tracheophyta</taxon>
        <taxon>Spermatophyta</taxon>
        <taxon>Magnoliopsida</taxon>
        <taxon>Liliopsida</taxon>
        <taxon>Zingiberales</taxon>
        <taxon>Musaceae</taxon>
        <taxon>Ensete</taxon>
    </lineage>
</organism>
<protein>
    <recommendedName>
        <fullName evidence="3">ACT domain-containing protein</fullName>
    </recommendedName>
</protein>
<dbReference type="EMBL" id="AMZH03007094">
    <property type="protein sequence ID" value="RRT62165.1"/>
    <property type="molecule type" value="Genomic_DNA"/>
</dbReference>
<dbReference type="Proteomes" id="UP000287651">
    <property type="component" value="Unassembled WGS sequence"/>
</dbReference>
<gene>
    <name evidence="1" type="ORF">B296_00030803</name>
</gene>
<evidence type="ECO:0000313" key="1">
    <source>
        <dbReference type="EMBL" id="RRT62165.1"/>
    </source>
</evidence>
<sequence length="115" mass="12226">MAVAMASGSLCLSPTARAGENCLPGLRCCSLRCPPFAVPIASKIRFCLGYCLGFCKLIGSVDVDIATHIDVYDDGPDRSLLVVETADYPGLLVDLVKIITDINITVQSGEFDTEV</sequence>
<proteinExistence type="predicted"/>